<accession>A0A0H2RD58</accession>
<gene>
    <name evidence="1" type="ORF">SCHPADRAFT_892830</name>
</gene>
<dbReference type="AlphaFoldDB" id="A0A0H2RD58"/>
<keyword evidence="2" id="KW-1185">Reference proteome</keyword>
<protein>
    <submittedName>
        <fullName evidence="1">Uncharacterized protein</fullName>
    </submittedName>
</protein>
<name>A0A0H2RD58_9AGAM</name>
<evidence type="ECO:0000313" key="1">
    <source>
        <dbReference type="EMBL" id="KLO09825.1"/>
    </source>
</evidence>
<sequence length="351" mass="39699">MTTTTEGADEEGFKERESEASVQEVCLNLGGVGDSKGERAFVSGSNMSWFLISPMRQRVVVPPSTISSPTPTCQLDQLHLCRAPSTDAVIDVCVQASVVVIDMLSEKEKLFKMEYFGKTAIAGLDGGGDRGARASTRYIIYSFSSPRYLGRLERWITHLPHFERIAGSHVLATMTYEYYGTYHRRWIPIKGIAFNLARSLFSRHRWYTHRDDVWRSYCESEVSSPTPPAPYDLIVDRNTRNAAVRLRVVILERGLESVMEALKRGYVIDMYSALRLEKPHAFMTWITSVCKLSLGTSHRCDHLCFAVIDDDEAPPLHRQCDLHTLNLPPDTINYFSIELSYFALDDPNGKS</sequence>
<reference evidence="1 2" key="1">
    <citation type="submission" date="2015-04" db="EMBL/GenBank/DDBJ databases">
        <title>Complete genome sequence of Schizopora paradoxa KUC8140, a cosmopolitan wood degrader in East Asia.</title>
        <authorList>
            <consortium name="DOE Joint Genome Institute"/>
            <person name="Min B."/>
            <person name="Park H."/>
            <person name="Jang Y."/>
            <person name="Kim J.-J."/>
            <person name="Kim K.H."/>
            <person name="Pangilinan J."/>
            <person name="Lipzen A."/>
            <person name="Riley R."/>
            <person name="Grigoriev I.V."/>
            <person name="Spatafora J.W."/>
            <person name="Choi I.-G."/>
        </authorList>
    </citation>
    <scope>NUCLEOTIDE SEQUENCE [LARGE SCALE GENOMIC DNA]</scope>
    <source>
        <strain evidence="1 2">KUC8140</strain>
    </source>
</reference>
<dbReference type="Proteomes" id="UP000053477">
    <property type="component" value="Unassembled WGS sequence"/>
</dbReference>
<evidence type="ECO:0000313" key="2">
    <source>
        <dbReference type="Proteomes" id="UP000053477"/>
    </source>
</evidence>
<organism evidence="1 2">
    <name type="scientific">Schizopora paradoxa</name>
    <dbReference type="NCBI Taxonomy" id="27342"/>
    <lineage>
        <taxon>Eukaryota</taxon>
        <taxon>Fungi</taxon>
        <taxon>Dikarya</taxon>
        <taxon>Basidiomycota</taxon>
        <taxon>Agaricomycotina</taxon>
        <taxon>Agaricomycetes</taxon>
        <taxon>Hymenochaetales</taxon>
        <taxon>Schizoporaceae</taxon>
        <taxon>Schizopora</taxon>
    </lineage>
</organism>
<dbReference type="EMBL" id="KQ086044">
    <property type="protein sequence ID" value="KLO09825.1"/>
    <property type="molecule type" value="Genomic_DNA"/>
</dbReference>
<dbReference type="InParanoid" id="A0A0H2RD58"/>
<proteinExistence type="predicted"/>